<dbReference type="PANTHER" id="PTHR13763">
    <property type="entry name" value="BREAST CANCER TYPE 1 SUSCEPTIBILITY PROTEIN BRCA1"/>
    <property type="match status" value="1"/>
</dbReference>
<name>A0A0R3ULM2_MESCO</name>
<evidence type="ECO:0000256" key="2">
    <source>
        <dbReference type="ARBA" id="ARBA00022737"/>
    </source>
</evidence>
<keyword evidence="5" id="KW-0539">Nucleus</keyword>
<dbReference type="GO" id="GO:0004842">
    <property type="term" value="F:ubiquitin-protein transferase activity"/>
    <property type="evidence" value="ECO:0007669"/>
    <property type="project" value="TreeGrafter"/>
</dbReference>
<dbReference type="InterPro" id="IPR031099">
    <property type="entry name" value="BRCA1-associated"/>
</dbReference>
<dbReference type="GO" id="GO:0070531">
    <property type="term" value="C:BRCA1-A complex"/>
    <property type="evidence" value="ECO:0007669"/>
    <property type="project" value="TreeGrafter"/>
</dbReference>
<evidence type="ECO:0000313" key="9">
    <source>
        <dbReference type="EMBL" id="VDD82579.1"/>
    </source>
</evidence>
<dbReference type="GO" id="GO:0045944">
    <property type="term" value="P:positive regulation of transcription by RNA polymerase II"/>
    <property type="evidence" value="ECO:0007669"/>
    <property type="project" value="TreeGrafter"/>
</dbReference>
<dbReference type="SUPFAM" id="SSF52113">
    <property type="entry name" value="BRCT domain"/>
    <property type="match status" value="1"/>
</dbReference>
<dbReference type="Gene3D" id="3.40.50.10190">
    <property type="entry name" value="BRCT domain"/>
    <property type="match status" value="1"/>
</dbReference>
<feature type="compositionally biased region" description="Pro residues" evidence="7">
    <location>
        <begin position="676"/>
        <end position="685"/>
    </location>
</feature>
<dbReference type="PROSITE" id="PS50172">
    <property type="entry name" value="BRCT"/>
    <property type="match status" value="1"/>
</dbReference>
<sequence length="1055" mass="115166">MLGVSEVTPKSLDPVVSLRTKPRVSAPPRRNSRRSHPGVNKRSAIALGTSARVLKHNRLLKSCEPLAADDDAIESTQPMETLCTQPMVDVESADQLFTMTQTPLPIEATSDTLEFPDLSHKRHRGKPATKPMPPMQRAASETVSMRKPPTEDEGETLSSRRSSKLSFSSLKGHSFLRGLGFGRRRHRSQSEESTESSTSSCIPPLRDRLSAASATTPKRKKRKTNDLYSPWLRGSRFRFLKKYRIGSGSRRSRASLPPSRLFSPGWSRIKGISADFGRQSKTQLLIRSTKKRVPGESGLKRRPINPDPPKSGPVCPFFLPLKRLGHKSTQEMCTSFVLCSQCGCRATVFSASEKPFSMPAPCPIVHDKEAYWPESGRELPPCSADRSKRLEFSPAPTSVVTIQPSYIPQSFSMNTVQLGNDEESIAAETNNAEPLSCSTQMALSSVNIQPSFVPQSFSVNTFTSKTETQVEVRSEAEFDHQVSSGDKSGQSKMAVAADPLSLSISLRDTPQTPLPQIGAPIVPETPIQPEVTPLGPVTSPSPVDTETRDDLAGCKLISKFELENISRECADLEEEVTRLQQELEDEALDPDQIQELLANAGTETEQVEDEVISASPVPENVDASPGLPATQTPRPCDSAAHSAELNKLDMVSDANAMEDALDVIPSSQCDEEMEPSTPPPPPPESPQSNEEPEDEHEATRAADIVPAPQTSDEAPTAVTRVENSQSQSVAASEVLSMSMKPSDTTAADTMPFTQPPETHQQQVTSFIADTENLVASMKQEDEATAPTIFITGSNLSSEESVCCFLFLNIISQFNAVEDPRFVPNRTTHVVMATEAARPRVTQRTLKYFMGILHGAWVINTQWLRKCLLANTLLCELMAIPFSFPKEPFEIQGDTVCGDCHEGPRRGRLRVPAIPPIARPLQPLGENTQSSVGTSADRRPFVGLMLCAFGEIGPLTTEEFTTLVRAGGGTALAEPKHFLTLAGGSPPSAKPKGLKCMILTSSASPKFNLDRCIGRICIYHKRQVQTLRATSCSPLSANALFCKDPFPHRYRTRGPV</sequence>
<dbReference type="Proteomes" id="UP000267029">
    <property type="component" value="Unassembled WGS sequence"/>
</dbReference>
<gene>
    <name evidence="9" type="ORF">MCOS_LOCUS8582</name>
</gene>
<feature type="region of interest" description="Disordered" evidence="7">
    <location>
        <begin position="668"/>
        <end position="733"/>
    </location>
</feature>
<feature type="region of interest" description="Disordered" evidence="7">
    <location>
        <begin position="178"/>
        <end position="227"/>
    </location>
</feature>
<dbReference type="STRING" id="53468.A0A0R3ULM2"/>
<feature type="coiled-coil region" evidence="6">
    <location>
        <begin position="562"/>
        <end position="589"/>
    </location>
</feature>
<dbReference type="EMBL" id="UXSR01005535">
    <property type="protein sequence ID" value="VDD82579.1"/>
    <property type="molecule type" value="Genomic_DNA"/>
</dbReference>
<evidence type="ECO:0000256" key="6">
    <source>
        <dbReference type="SAM" id="Coils"/>
    </source>
</evidence>
<keyword evidence="3" id="KW-0227">DNA damage</keyword>
<dbReference type="InterPro" id="IPR001357">
    <property type="entry name" value="BRCT_dom"/>
</dbReference>
<feature type="domain" description="BRCT" evidence="8">
    <location>
        <begin position="824"/>
        <end position="873"/>
    </location>
</feature>
<evidence type="ECO:0000256" key="7">
    <source>
        <dbReference type="SAM" id="MobiDB-lite"/>
    </source>
</evidence>
<proteinExistence type="predicted"/>
<feature type="compositionally biased region" description="Polar residues" evidence="7">
    <location>
        <begin position="481"/>
        <end position="491"/>
    </location>
</feature>
<dbReference type="AlphaFoldDB" id="A0A0R3ULM2"/>
<evidence type="ECO:0000256" key="1">
    <source>
        <dbReference type="ARBA" id="ARBA00004123"/>
    </source>
</evidence>
<evidence type="ECO:0000256" key="5">
    <source>
        <dbReference type="ARBA" id="ARBA00023242"/>
    </source>
</evidence>
<keyword evidence="10" id="KW-1185">Reference proteome</keyword>
<keyword evidence="2" id="KW-0677">Repeat</keyword>
<feature type="region of interest" description="Disordered" evidence="7">
    <location>
        <begin position="526"/>
        <end position="548"/>
    </location>
</feature>
<keyword evidence="6" id="KW-0175">Coiled coil</keyword>
<protein>
    <recommendedName>
        <fullName evidence="8">BRCT domain-containing protein</fullName>
    </recommendedName>
</protein>
<dbReference type="GO" id="GO:0000724">
    <property type="term" value="P:double-strand break repair via homologous recombination"/>
    <property type="evidence" value="ECO:0007669"/>
    <property type="project" value="TreeGrafter"/>
</dbReference>
<evidence type="ECO:0000259" key="8">
    <source>
        <dbReference type="PROSITE" id="PS50172"/>
    </source>
</evidence>
<feature type="region of interest" description="Disordered" evidence="7">
    <location>
        <begin position="473"/>
        <end position="494"/>
    </location>
</feature>
<dbReference type="PANTHER" id="PTHR13763:SF0">
    <property type="entry name" value="BREAST CANCER TYPE 1 SUSCEPTIBILITY PROTEIN"/>
    <property type="match status" value="1"/>
</dbReference>
<feature type="compositionally biased region" description="Polar residues" evidence="7">
    <location>
        <begin position="721"/>
        <end position="730"/>
    </location>
</feature>
<dbReference type="OrthoDB" id="6105938at2759"/>
<organism evidence="9 10">
    <name type="scientific">Mesocestoides corti</name>
    <name type="common">Flatworm</name>
    <dbReference type="NCBI Taxonomy" id="53468"/>
    <lineage>
        <taxon>Eukaryota</taxon>
        <taxon>Metazoa</taxon>
        <taxon>Spiralia</taxon>
        <taxon>Lophotrochozoa</taxon>
        <taxon>Platyhelminthes</taxon>
        <taxon>Cestoda</taxon>
        <taxon>Eucestoda</taxon>
        <taxon>Cyclophyllidea</taxon>
        <taxon>Mesocestoididae</taxon>
        <taxon>Mesocestoides</taxon>
    </lineage>
</organism>
<comment type="subcellular location">
    <subcellularLocation>
        <location evidence="1">Nucleus</location>
    </subcellularLocation>
</comment>
<dbReference type="GO" id="GO:0031436">
    <property type="term" value="C:BRCA1-BARD1 complex"/>
    <property type="evidence" value="ECO:0007669"/>
    <property type="project" value="TreeGrafter"/>
</dbReference>
<evidence type="ECO:0000313" key="10">
    <source>
        <dbReference type="Proteomes" id="UP000267029"/>
    </source>
</evidence>
<evidence type="ECO:0000256" key="4">
    <source>
        <dbReference type="ARBA" id="ARBA00023204"/>
    </source>
</evidence>
<dbReference type="InterPro" id="IPR036420">
    <property type="entry name" value="BRCT_dom_sf"/>
</dbReference>
<keyword evidence="4" id="KW-0234">DNA repair</keyword>
<feature type="region of interest" description="Disordered" evidence="7">
    <location>
        <begin position="116"/>
        <end position="165"/>
    </location>
</feature>
<accession>A0A0R3ULM2</accession>
<evidence type="ECO:0000256" key="3">
    <source>
        <dbReference type="ARBA" id="ARBA00022763"/>
    </source>
</evidence>
<reference evidence="9 10" key="1">
    <citation type="submission" date="2018-10" db="EMBL/GenBank/DDBJ databases">
        <authorList>
            <consortium name="Pathogen Informatics"/>
        </authorList>
    </citation>
    <scope>NUCLEOTIDE SEQUENCE [LARGE SCALE GENOMIC DNA]</scope>
</reference>
<feature type="region of interest" description="Disordered" evidence="7">
    <location>
        <begin position="616"/>
        <end position="638"/>
    </location>
</feature>
<feature type="region of interest" description="Disordered" evidence="7">
    <location>
        <begin position="1"/>
        <end position="42"/>
    </location>
</feature>